<dbReference type="Proteomes" id="UP000199400">
    <property type="component" value="Unassembled WGS sequence"/>
</dbReference>
<keyword evidence="2" id="KW-1185">Reference proteome</keyword>
<dbReference type="RefSeq" id="WP_143141606.1">
    <property type="nucleotide sequence ID" value="NZ_FOMX01000143.1"/>
</dbReference>
<organism evidence="1 2">
    <name type="scientific">Nannocystis exedens</name>
    <dbReference type="NCBI Taxonomy" id="54"/>
    <lineage>
        <taxon>Bacteria</taxon>
        <taxon>Pseudomonadati</taxon>
        <taxon>Myxococcota</taxon>
        <taxon>Polyangia</taxon>
        <taxon>Nannocystales</taxon>
        <taxon>Nannocystaceae</taxon>
        <taxon>Nannocystis</taxon>
    </lineage>
</organism>
<proteinExistence type="predicted"/>
<dbReference type="EMBL" id="FOMX01000143">
    <property type="protein sequence ID" value="SFF50054.1"/>
    <property type="molecule type" value="Genomic_DNA"/>
</dbReference>
<protein>
    <submittedName>
        <fullName evidence="1">Uncharacterized protein</fullName>
    </submittedName>
</protein>
<evidence type="ECO:0000313" key="1">
    <source>
        <dbReference type="EMBL" id="SFF50054.1"/>
    </source>
</evidence>
<gene>
    <name evidence="1" type="ORF">SAMN02745121_09202</name>
</gene>
<name>A0A1I2J691_9BACT</name>
<accession>A0A1I2J691</accession>
<reference evidence="2" key="1">
    <citation type="submission" date="2016-10" db="EMBL/GenBank/DDBJ databases">
        <authorList>
            <person name="Varghese N."/>
            <person name="Submissions S."/>
        </authorList>
    </citation>
    <scope>NUCLEOTIDE SEQUENCE [LARGE SCALE GENOMIC DNA]</scope>
    <source>
        <strain evidence="2">ATCC 25963</strain>
    </source>
</reference>
<dbReference type="AlphaFoldDB" id="A0A1I2J691"/>
<feature type="non-terminal residue" evidence="1">
    <location>
        <position position="101"/>
    </location>
</feature>
<evidence type="ECO:0000313" key="2">
    <source>
        <dbReference type="Proteomes" id="UP000199400"/>
    </source>
</evidence>
<sequence>MSYNLVNTNPLQLAASIDSSGAIDMAYAGIDLTSYDEEVLVELDENQQTQIYVPDFAHGGQDRDVYVFEVDSSGGLTGPWTRSEGGAVSGVTTYATAPKDV</sequence>